<protein>
    <submittedName>
        <fullName evidence="3">Polysaccharide deacetylase</fullName>
    </submittedName>
</protein>
<feature type="signal peptide" evidence="1">
    <location>
        <begin position="1"/>
        <end position="28"/>
    </location>
</feature>
<dbReference type="PANTHER" id="PTHR10587">
    <property type="entry name" value="GLYCOSYL TRANSFERASE-RELATED"/>
    <property type="match status" value="1"/>
</dbReference>
<dbReference type="InterPro" id="IPR050248">
    <property type="entry name" value="Polysacc_deacetylase_ArnD"/>
</dbReference>
<dbReference type="AlphaFoldDB" id="A0A0C1TXP4"/>
<dbReference type="Proteomes" id="UP000031433">
    <property type="component" value="Unassembled WGS sequence"/>
</dbReference>
<reference evidence="3 4" key="1">
    <citation type="submission" date="2015-01" db="EMBL/GenBank/DDBJ databases">
        <title>Genome sequence of the anaerobic bacterium Geobacter soli GSS01, a dissimilatory Fe(III) reducer from soil.</title>
        <authorList>
            <person name="Yang G."/>
            <person name="Zhou S."/>
        </authorList>
    </citation>
    <scope>NUCLEOTIDE SEQUENCE [LARGE SCALE GENOMIC DNA]</scope>
    <source>
        <strain evidence="3 4">GSS01</strain>
    </source>
</reference>
<accession>A0A0C1TXP4</accession>
<dbReference type="GO" id="GO:0016810">
    <property type="term" value="F:hydrolase activity, acting on carbon-nitrogen (but not peptide) bonds"/>
    <property type="evidence" value="ECO:0007669"/>
    <property type="project" value="InterPro"/>
</dbReference>
<dbReference type="CDD" id="cd10955">
    <property type="entry name" value="CE4_BH0857_like"/>
    <property type="match status" value="1"/>
</dbReference>
<dbReference type="PANTHER" id="PTHR10587:SF134">
    <property type="entry name" value="SECRETED PROTEIN"/>
    <property type="match status" value="1"/>
</dbReference>
<keyword evidence="4" id="KW-1185">Reference proteome</keyword>
<comment type="caution">
    <text evidence="3">The sequence shown here is derived from an EMBL/GenBank/DDBJ whole genome shotgun (WGS) entry which is preliminary data.</text>
</comment>
<dbReference type="Pfam" id="PF01522">
    <property type="entry name" value="Polysacc_deac_1"/>
    <property type="match status" value="1"/>
</dbReference>
<dbReference type="PROSITE" id="PS51677">
    <property type="entry name" value="NODB"/>
    <property type="match status" value="1"/>
</dbReference>
<organism evidence="3 4">
    <name type="scientific">Geobacter soli</name>
    <dbReference type="NCBI Taxonomy" id="1510391"/>
    <lineage>
        <taxon>Bacteria</taxon>
        <taxon>Pseudomonadati</taxon>
        <taxon>Thermodesulfobacteriota</taxon>
        <taxon>Desulfuromonadia</taxon>
        <taxon>Geobacterales</taxon>
        <taxon>Geobacteraceae</taxon>
        <taxon>Geobacter</taxon>
    </lineage>
</organism>
<gene>
    <name evidence="3" type="ORF">SE37_01115</name>
</gene>
<dbReference type="SUPFAM" id="SSF88713">
    <property type="entry name" value="Glycoside hydrolase/deacetylase"/>
    <property type="match status" value="1"/>
</dbReference>
<proteinExistence type="predicted"/>
<dbReference type="GO" id="GO:0005975">
    <property type="term" value="P:carbohydrate metabolic process"/>
    <property type="evidence" value="ECO:0007669"/>
    <property type="project" value="InterPro"/>
</dbReference>
<name>A0A0C1TXP4_9BACT</name>
<sequence>MAARRICRAAGIFAAVVVLLSVSRPVVAGGAGEGGGEGYAALRQRVVQRFAGRMPTQWGEAVTGVITHLRPGKREVALTLDACGTARGKGIDNRLIALLEREGIPATLFVSGRWIEANPGEFRRLAANPLFEIANHGDRHRPASVVGRSAYGIAGTAGIAELVDEIELNARRIQDVTGRRPGFFRSGTAYYDEVAVEVAGVLGHRVAGFSILGDAGATFSSEQVRQALLAVAPGDVVILHMNHPEGGTAAGVEAALPLLRARGVRFVTLSEGTGD</sequence>
<dbReference type="Gene3D" id="3.20.20.370">
    <property type="entry name" value="Glycoside hydrolase/deacetylase"/>
    <property type="match status" value="1"/>
</dbReference>
<evidence type="ECO:0000256" key="1">
    <source>
        <dbReference type="SAM" id="SignalP"/>
    </source>
</evidence>
<dbReference type="EMBL" id="JXBL01000001">
    <property type="protein sequence ID" value="KIE44108.1"/>
    <property type="molecule type" value="Genomic_DNA"/>
</dbReference>
<evidence type="ECO:0000313" key="4">
    <source>
        <dbReference type="Proteomes" id="UP000031433"/>
    </source>
</evidence>
<keyword evidence="1" id="KW-0732">Signal</keyword>
<evidence type="ECO:0000313" key="3">
    <source>
        <dbReference type="EMBL" id="KIE44108.1"/>
    </source>
</evidence>
<dbReference type="InterPro" id="IPR002509">
    <property type="entry name" value="NODB_dom"/>
</dbReference>
<dbReference type="InterPro" id="IPR011330">
    <property type="entry name" value="Glyco_hydro/deAcase_b/a-brl"/>
</dbReference>
<feature type="chain" id="PRO_5002153277" evidence="1">
    <location>
        <begin position="29"/>
        <end position="275"/>
    </location>
</feature>
<evidence type="ECO:0000259" key="2">
    <source>
        <dbReference type="PROSITE" id="PS51677"/>
    </source>
</evidence>
<feature type="domain" description="NodB homology" evidence="2">
    <location>
        <begin position="74"/>
        <end position="267"/>
    </location>
</feature>